<organism evidence="1 2">
    <name type="scientific">Ambrosiozyma monospora</name>
    <name type="common">Yeast</name>
    <name type="synonym">Endomycopsis monosporus</name>
    <dbReference type="NCBI Taxonomy" id="43982"/>
    <lineage>
        <taxon>Eukaryota</taxon>
        <taxon>Fungi</taxon>
        <taxon>Dikarya</taxon>
        <taxon>Ascomycota</taxon>
        <taxon>Saccharomycotina</taxon>
        <taxon>Pichiomycetes</taxon>
        <taxon>Pichiales</taxon>
        <taxon>Pichiaceae</taxon>
        <taxon>Ambrosiozyma</taxon>
    </lineage>
</organism>
<keyword evidence="2" id="KW-1185">Reference proteome</keyword>
<evidence type="ECO:0000313" key="2">
    <source>
        <dbReference type="Proteomes" id="UP001165064"/>
    </source>
</evidence>
<gene>
    <name evidence="1" type="ORF">Amon02_000447700</name>
</gene>
<sequence length="234" mass="26686">MLHSMINHQVLGKLIKLLDTSQFHNVVLRLLQFLIKLTHAKFLQKDSPNIAIFKQLEYLVKFLRKPLKAATIPHHLKTILLILSDELTVTKVKLGLLLKELSFIGFLVCELISFMKQSGLVSRKKFNRVDTIGFKCWSMSLMVSILLQLRNMRVASLRKANIEQNFPKEGKRELIEREKLKMEASRSLFVRCFMNLGIALNGSKVVKLDDGVIAGLGIVTSFVNLKETWKKAGV</sequence>
<accession>A0ACB5T3W5</accession>
<proteinExistence type="predicted"/>
<protein>
    <submittedName>
        <fullName evidence="1">Unnamed protein product</fullName>
    </submittedName>
</protein>
<dbReference type="Proteomes" id="UP001165064">
    <property type="component" value="Unassembled WGS sequence"/>
</dbReference>
<reference evidence="1" key="1">
    <citation type="submission" date="2023-04" db="EMBL/GenBank/DDBJ databases">
        <title>Ambrosiozyma monospora NBRC 10751.</title>
        <authorList>
            <person name="Ichikawa N."/>
            <person name="Sato H."/>
            <person name="Tonouchi N."/>
        </authorList>
    </citation>
    <scope>NUCLEOTIDE SEQUENCE</scope>
    <source>
        <strain evidence="1">NBRC 10751</strain>
    </source>
</reference>
<name>A0ACB5T3W5_AMBMO</name>
<evidence type="ECO:0000313" key="1">
    <source>
        <dbReference type="EMBL" id="GME80482.1"/>
    </source>
</evidence>
<dbReference type="EMBL" id="BSXS01003087">
    <property type="protein sequence ID" value="GME80482.1"/>
    <property type="molecule type" value="Genomic_DNA"/>
</dbReference>
<comment type="caution">
    <text evidence="1">The sequence shown here is derived from an EMBL/GenBank/DDBJ whole genome shotgun (WGS) entry which is preliminary data.</text>
</comment>